<dbReference type="EMBL" id="JANJYI010000001">
    <property type="protein sequence ID" value="KAK2664188.1"/>
    <property type="molecule type" value="Genomic_DNA"/>
</dbReference>
<organism evidence="1 2">
    <name type="scientific">Dipteronia dyeriana</name>
    <dbReference type="NCBI Taxonomy" id="168575"/>
    <lineage>
        <taxon>Eukaryota</taxon>
        <taxon>Viridiplantae</taxon>
        <taxon>Streptophyta</taxon>
        <taxon>Embryophyta</taxon>
        <taxon>Tracheophyta</taxon>
        <taxon>Spermatophyta</taxon>
        <taxon>Magnoliopsida</taxon>
        <taxon>eudicotyledons</taxon>
        <taxon>Gunneridae</taxon>
        <taxon>Pentapetalae</taxon>
        <taxon>rosids</taxon>
        <taxon>malvids</taxon>
        <taxon>Sapindales</taxon>
        <taxon>Sapindaceae</taxon>
        <taxon>Hippocastanoideae</taxon>
        <taxon>Acereae</taxon>
        <taxon>Dipteronia</taxon>
    </lineage>
</organism>
<dbReference type="Proteomes" id="UP001280121">
    <property type="component" value="Unassembled WGS sequence"/>
</dbReference>
<comment type="caution">
    <text evidence="1">The sequence shown here is derived from an EMBL/GenBank/DDBJ whole genome shotgun (WGS) entry which is preliminary data.</text>
</comment>
<gene>
    <name evidence="1" type="ORF">Ddye_002762</name>
</gene>
<proteinExistence type="predicted"/>
<dbReference type="AlphaFoldDB" id="A0AAD9XRP5"/>
<evidence type="ECO:0000313" key="2">
    <source>
        <dbReference type="Proteomes" id="UP001280121"/>
    </source>
</evidence>
<sequence>MAFGAICSSINTSATRPSLILISARGGYVPVFGKSPHLVINNFYKDWVEANSVKSSRTACTISVAWDIPKEGYVKLNMDGGCTGESGAINASGVLRDHSKNWLSDIVLSKGFGSALEAEL</sequence>
<reference evidence="1" key="1">
    <citation type="journal article" date="2023" name="Plant J.">
        <title>Genome sequences and population genomics provide insights into the demographic history, inbreeding, and mutation load of two 'living fossil' tree species of Dipteronia.</title>
        <authorList>
            <person name="Feng Y."/>
            <person name="Comes H.P."/>
            <person name="Chen J."/>
            <person name="Zhu S."/>
            <person name="Lu R."/>
            <person name="Zhang X."/>
            <person name="Li P."/>
            <person name="Qiu J."/>
            <person name="Olsen K.M."/>
            <person name="Qiu Y."/>
        </authorList>
    </citation>
    <scope>NUCLEOTIDE SEQUENCE</scope>
    <source>
        <strain evidence="1">KIB01</strain>
    </source>
</reference>
<name>A0AAD9XRP5_9ROSI</name>
<accession>A0AAD9XRP5</accession>
<evidence type="ECO:0000313" key="1">
    <source>
        <dbReference type="EMBL" id="KAK2664188.1"/>
    </source>
</evidence>
<keyword evidence="2" id="KW-1185">Reference proteome</keyword>
<protein>
    <submittedName>
        <fullName evidence="1">Uncharacterized protein</fullName>
    </submittedName>
</protein>